<proteinExistence type="inferred from homology"/>
<comment type="subcellular location">
    <subcellularLocation>
        <location evidence="5">Cytoplasm</location>
    </subcellularLocation>
</comment>
<evidence type="ECO:0000313" key="7">
    <source>
        <dbReference type="EMBL" id="ODB95317.1"/>
    </source>
</evidence>
<dbReference type="InterPro" id="IPR012337">
    <property type="entry name" value="RNaseH-like_sf"/>
</dbReference>
<comment type="function">
    <text evidence="5">Could be a nuclease involved in processing of the 5'-end of pre-16S rRNA.</text>
</comment>
<evidence type="ECO:0000256" key="4">
    <source>
        <dbReference type="ARBA" id="ARBA00022801"/>
    </source>
</evidence>
<reference evidence="7 8" key="1">
    <citation type="submission" date="2016-03" db="EMBL/GenBank/DDBJ databases">
        <title>Chemosynthetic sulphur-oxidizing symbionts of marine invertebrate animals are capable of nitrogen fixation.</title>
        <authorList>
            <person name="Petersen J.M."/>
            <person name="Kemper A."/>
            <person name="Gruber-Vodicka H."/>
            <person name="Cardini U."/>
            <person name="Geest Mvander."/>
            <person name="Kleiner M."/>
            <person name="Bulgheresi S."/>
            <person name="Fussmann M."/>
            <person name="Herbold C."/>
            <person name="Seah B.K.B."/>
            <person name="Antony C.Paul."/>
            <person name="Liu D."/>
            <person name="Belitz A."/>
            <person name="Weber M."/>
        </authorList>
    </citation>
    <scope>NUCLEOTIDE SEQUENCE [LARGE SCALE GENOMIC DNA]</scope>
    <source>
        <strain evidence="7">G_D</strain>
    </source>
</reference>
<protein>
    <recommendedName>
        <fullName evidence="5">Putative pre-16S rRNA nuclease</fullName>
        <ecNumber evidence="5">3.1.-.-</ecNumber>
    </recommendedName>
</protein>
<dbReference type="OrthoDB" id="9796140at2"/>
<feature type="domain" description="YqgF/RNase H-like" evidence="6">
    <location>
        <begin position="12"/>
        <end position="112"/>
    </location>
</feature>
<evidence type="ECO:0000256" key="1">
    <source>
        <dbReference type="ARBA" id="ARBA00022490"/>
    </source>
</evidence>
<evidence type="ECO:0000313" key="8">
    <source>
        <dbReference type="Proteomes" id="UP000094849"/>
    </source>
</evidence>
<evidence type="ECO:0000256" key="2">
    <source>
        <dbReference type="ARBA" id="ARBA00022517"/>
    </source>
</evidence>
<keyword evidence="7" id="KW-0347">Helicase</keyword>
<keyword evidence="2 5" id="KW-0690">Ribosome biogenesis</keyword>
<dbReference type="GO" id="GO:0005829">
    <property type="term" value="C:cytosol"/>
    <property type="evidence" value="ECO:0007669"/>
    <property type="project" value="TreeGrafter"/>
</dbReference>
<evidence type="ECO:0000256" key="3">
    <source>
        <dbReference type="ARBA" id="ARBA00022722"/>
    </source>
</evidence>
<accession>A0A1E2V0J2</accession>
<keyword evidence="4 5" id="KW-0378">Hydrolase</keyword>
<dbReference type="CDD" id="cd16964">
    <property type="entry name" value="YqgF"/>
    <property type="match status" value="1"/>
</dbReference>
<dbReference type="GO" id="GO:0016788">
    <property type="term" value="F:hydrolase activity, acting on ester bonds"/>
    <property type="evidence" value="ECO:0007669"/>
    <property type="project" value="UniProtKB-UniRule"/>
</dbReference>
<dbReference type="STRING" id="1818881.A3196_00195"/>
<dbReference type="SMART" id="SM00732">
    <property type="entry name" value="YqgFc"/>
    <property type="match status" value="1"/>
</dbReference>
<keyword evidence="3 5" id="KW-0540">Nuclease</keyword>
<dbReference type="NCBIfam" id="TIGR00250">
    <property type="entry name" value="RNAse_H_YqgF"/>
    <property type="match status" value="1"/>
</dbReference>
<dbReference type="Pfam" id="PF03652">
    <property type="entry name" value="RuvX"/>
    <property type="match status" value="1"/>
</dbReference>
<keyword evidence="7" id="KW-0547">Nucleotide-binding</keyword>
<dbReference type="EMBL" id="LVJZ01000003">
    <property type="protein sequence ID" value="ODB95317.1"/>
    <property type="molecule type" value="Genomic_DNA"/>
</dbReference>
<dbReference type="PANTHER" id="PTHR33317:SF4">
    <property type="entry name" value="POLYNUCLEOTIDYL TRANSFERASE, RIBONUCLEASE H-LIKE SUPERFAMILY PROTEIN"/>
    <property type="match status" value="1"/>
</dbReference>
<comment type="caution">
    <text evidence="7">The sequence shown here is derived from an EMBL/GenBank/DDBJ whole genome shotgun (WGS) entry which is preliminary data.</text>
</comment>
<gene>
    <name evidence="7" type="ORF">A3196_00195</name>
</gene>
<dbReference type="RefSeq" id="WP_068990553.1">
    <property type="nucleotide sequence ID" value="NZ_LVJW01000006.1"/>
</dbReference>
<dbReference type="GO" id="GO:0004386">
    <property type="term" value="F:helicase activity"/>
    <property type="evidence" value="ECO:0007669"/>
    <property type="project" value="UniProtKB-KW"/>
</dbReference>
<dbReference type="GO" id="GO:0000967">
    <property type="term" value="P:rRNA 5'-end processing"/>
    <property type="evidence" value="ECO:0007669"/>
    <property type="project" value="UniProtKB-UniRule"/>
</dbReference>
<dbReference type="InterPro" id="IPR005227">
    <property type="entry name" value="YqgF"/>
</dbReference>
<name>A0A1E2V0J2_9GAMM</name>
<sequence>MPDTPDPERTSGTLLGFDFGTRKIGVAVGQTLTGTATPLETLELVNHKPDWVRIEQLINEWQPQALVVGLPLDVDDSETDATQPALRFSRQLEGRFHLTVHLADERFTSFEARDRLGHRAKRLEDYDAVAAKLILETWFNER</sequence>
<keyword evidence="7" id="KW-0067">ATP-binding</keyword>
<keyword evidence="1 5" id="KW-0963">Cytoplasm</keyword>
<organism evidence="7 8">
    <name type="scientific">Candidatus Thiodiazotropha endoloripes</name>
    <dbReference type="NCBI Taxonomy" id="1818881"/>
    <lineage>
        <taxon>Bacteria</taxon>
        <taxon>Pseudomonadati</taxon>
        <taxon>Pseudomonadota</taxon>
        <taxon>Gammaproteobacteria</taxon>
        <taxon>Chromatiales</taxon>
        <taxon>Sedimenticolaceae</taxon>
        <taxon>Candidatus Thiodiazotropha</taxon>
    </lineage>
</organism>
<evidence type="ECO:0000259" key="6">
    <source>
        <dbReference type="SMART" id="SM00732"/>
    </source>
</evidence>
<dbReference type="EC" id="3.1.-.-" evidence="5"/>
<dbReference type="PANTHER" id="PTHR33317">
    <property type="entry name" value="POLYNUCLEOTIDYL TRANSFERASE, RIBONUCLEASE H-LIKE SUPERFAMILY PROTEIN"/>
    <property type="match status" value="1"/>
</dbReference>
<comment type="similarity">
    <text evidence="5">Belongs to the YqgF HJR family.</text>
</comment>
<dbReference type="AlphaFoldDB" id="A0A1E2V0J2"/>
<dbReference type="GO" id="GO:0004518">
    <property type="term" value="F:nuclease activity"/>
    <property type="evidence" value="ECO:0007669"/>
    <property type="project" value="UniProtKB-KW"/>
</dbReference>
<evidence type="ECO:0000256" key="5">
    <source>
        <dbReference type="HAMAP-Rule" id="MF_00651"/>
    </source>
</evidence>
<dbReference type="InterPro" id="IPR037027">
    <property type="entry name" value="YqgF/RNaseH-like_dom_sf"/>
</dbReference>
<dbReference type="Proteomes" id="UP000094849">
    <property type="component" value="Unassembled WGS sequence"/>
</dbReference>
<dbReference type="HAMAP" id="MF_00651">
    <property type="entry name" value="Nuclease_YqgF"/>
    <property type="match status" value="1"/>
</dbReference>
<dbReference type="InterPro" id="IPR006641">
    <property type="entry name" value="YqgF/RNaseH-like_dom"/>
</dbReference>
<keyword evidence="8" id="KW-1185">Reference proteome</keyword>
<dbReference type="Gene3D" id="3.30.420.140">
    <property type="entry name" value="YqgF/RNase H-like domain"/>
    <property type="match status" value="1"/>
</dbReference>
<dbReference type="SUPFAM" id="SSF53098">
    <property type="entry name" value="Ribonuclease H-like"/>
    <property type="match status" value="1"/>
</dbReference>